<reference evidence="6 7" key="1">
    <citation type="submission" date="2019-03" db="EMBL/GenBank/DDBJ databases">
        <title>Sequencing the genomes of 1000 actinobacteria strains.</title>
        <authorList>
            <person name="Klenk H.-P."/>
        </authorList>
    </citation>
    <scope>NUCLEOTIDE SEQUENCE [LARGE SCALE GENOMIC DNA]</scope>
    <source>
        <strain evidence="6 7">DSM 44969</strain>
    </source>
</reference>
<dbReference type="SUPFAM" id="SSF46689">
    <property type="entry name" value="Homeodomain-like"/>
    <property type="match status" value="1"/>
</dbReference>
<evidence type="ECO:0000256" key="1">
    <source>
        <dbReference type="ARBA" id="ARBA00023015"/>
    </source>
</evidence>
<name>A0A4R1HPN1_PSEEN</name>
<dbReference type="Gene3D" id="1.10.357.10">
    <property type="entry name" value="Tetracycline Repressor, domain 2"/>
    <property type="match status" value="1"/>
</dbReference>
<dbReference type="SUPFAM" id="SSF48498">
    <property type="entry name" value="Tetracyclin repressor-like, C-terminal domain"/>
    <property type="match status" value="1"/>
</dbReference>
<dbReference type="GO" id="GO:0003700">
    <property type="term" value="F:DNA-binding transcription factor activity"/>
    <property type="evidence" value="ECO:0007669"/>
    <property type="project" value="TreeGrafter"/>
</dbReference>
<dbReference type="InterPro" id="IPR050109">
    <property type="entry name" value="HTH-type_TetR-like_transc_reg"/>
</dbReference>
<evidence type="ECO:0000313" key="6">
    <source>
        <dbReference type="EMBL" id="TCK24517.1"/>
    </source>
</evidence>
<dbReference type="PROSITE" id="PS50977">
    <property type="entry name" value="HTH_TETR_2"/>
    <property type="match status" value="1"/>
</dbReference>
<dbReference type="InterPro" id="IPR049445">
    <property type="entry name" value="TetR_SbtR-like_C"/>
</dbReference>
<protein>
    <submittedName>
        <fullName evidence="6">TetR family transcriptional regulator</fullName>
    </submittedName>
</protein>
<organism evidence="6 7">
    <name type="scientific">Pseudonocardia endophytica</name>
    <dbReference type="NCBI Taxonomy" id="401976"/>
    <lineage>
        <taxon>Bacteria</taxon>
        <taxon>Bacillati</taxon>
        <taxon>Actinomycetota</taxon>
        <taxon>Actinomycetes</taxon>
        <taxon>Pseudonocardiales</taxon>
        <taxon>Pseudonocardiaceae</taxon>
        <taxon>Pseudonocardia</taxon>
    </lineage>
</organism>
<keyword evidence="7" id="KW-1185">Reference proteome</keyword>
<evidence type="ECO:0000256" key="4">
    <source>
        <dbReference type="PROSITE-ProRule" id="PRU00335"/>
    </source>
</evidence>
<evidence type="ECO:0000313" key="7">
    <source>
        <dbReference type="Proteomes" id="UP000295560"/>
    </source>
</evidence>
<dbReference type="AlphaFoldDB" id="A0A4R1HPN1"/>
<dbReference type="EMBL" id="SMFZ01000001">
    <property type="protein sequence ID" value="TCK24517.1"/>
    <property type="molecule type" value="Genomic_DNA"/>
</dbReference>
<dbReference type="Pfam" id="PF21597">
    <property type="entry name" value="TetR_C_43"/>
    <property type="match status" value="1"/>
</dbReference>
<feature type="domain" description="HTH tetR-type" evidence="5">
    <location>
        <begin position="21"/>
        <end position="80"/>
    </location>
</feature>
<keyword evidence="1" id="KW-0805">Transcription regulation</keyword>
<dbReference type="RefSeq" id="WP_243653211.1">
    <property type="nucleotide sequence ID" value="NZ_SMFZ01000001.1"/>
</dbReference>
<dbReference type="GO" id="GO:0000976">
    <property type="term" value="F:transcription cis-regulatory region binding"/>
    <property type="evidence" value="ECO:0007669"/>
    <property type="project" value="TreeGrafter"/>
</dbReference>
<evidence type="ECO:0000256" key="3">
    <source>
        <dbReference type="ARBA" id="ARBA00023163"/>
    </source>
</evidence>
<dbReference type="Pfam" id="PF00440">
    <property type="entry name" value="TetR_N"/>
    <property type="match status" value="1"/>
</dbReference>
<evidence type="ECO:0000256" key="2">
    <source>
        <dbReference type="ARBA" id="ARBA00023125"/>
    </source>
</evidence>
<gene>
    <name evidence="6" type="ORF">EV378_0291</name>
</gene>
<dbReference type="PANTHER" id="PTHR30055:SF234">
    <property type="entry name" value="HTH-TYPE TRANSCRIPTIONAL REGULATOR BETI"/>
    <property type="match status" value="1"/>
</dbReference>
<comment type="caution">
    <text evidence="6">The sequence shown here is derived from an EMBL/GenBank/DDBJ whole genome shotgun (WGS) entry which is preliminary data.</text>
</comment>
<dbReference type="InterPro" id="IPR036271">
    <property type="entry name" value="Tet_transcr_reg_TetR-rel_C_sf"/>
</dbReference>
<dbReference type="InterPro" id="IPR001647">
    <property type="entry name" value="HTH_TetR"/>
</dbReference>
<dbReference type="PRINTS" id="PR00455">
    <property type="entry name" value="HTHTETR"/>
</dbReference>
<dbReference type="Proteomes" id="UP000295560">
    <property type="component" value="Unassembled WGS sequence"/>
</dbReference>
<accession>A0A4R1HPN1</accession>
<proteinExistence type="predicted"/>
<keyword evidence="2 4" id="KW-0238">DNA-binding</keyword>
<keyword evidence="3" id="KW-0804">Transcription</keyword>
<sequence length="197" mass="20955">MTDPGPDAAQAPPRRVRADARRNIDAVLEAAKAVFAAHGVDAPVREIAAKAGVGVGTLYRHFPQRADLVAAVFRHEVDACADAAPVFAAEHDPDEALSLWLQRFTGFIATKRGLASALHSGDPTFDSLPQYFESRFLPALDALLDAAAAAGAIRADVDARELLNAISGLSMSEDPERPGQSARMVALLVDGLRHRAR</sequence>
<dbReference type="InterPro" id="IPR009057">
    <property type="entry name" value="Homeodomain-like_sf"/>
</dbReference>
<evidence type="ECO:0000259" key="5">
    <source>
        <dbReference type="PROSITE" id="PS50977"/>
    </source>
</evidence>
<feature type="DNA-binding region" description="H-T-H motif" evidence="4">
    <location>
        <begin position="43"/>
        <end position="62"/>
    </location>
</feature>
<dbReference type="PANTHER" id="PTHR30055">
    <property type="entry name" value="HTH-TYPE TRANSCRIPTIONAL REGULATOR RUTR"/>
    <property type="match status" value="1"/>
</dbReference>